<dbReference type="SUPFAM" id="SSF53756">
    <property type="entry name" value="UDP-Glycosyltransferase/glycogen phosphorylase"/>
    <property type="match status" value="1"/>
</dbReference>
<name>A0A538SZP3_UNCEI</name>
<evidence type="ECO:0000256" key="5">
    <source>
        <dbReference type="ARBA" id="ARBA00047503"/>
    </source>
</evidence>
<comment type="caution">
    <text evidence="6">The sequence shown here is derived from an EMBL/GenBank/DDBJ whole genome shotgun (WGS) entry which is preliminary data.</text>
</comment>
<dbReference type="Proteomes" id="UP000317716">
    <property type="component" value="Unassembled WGS sequence"/>
</dbReference>
<proteinExistence type="inferred from homology"/>
<protein>
    <recommendedName>
        <fullName evidence="4">lipopolysaccharide heptosyltransferase II</fullName>
        <ecNumber evidence="4">2.4.99.24</ecNumber>
    </recommendedName>
</protein>
<dbReference type="PANTHER" id="PTHR30160">
    <property type="entry name" value="TETRAACYLDISACCHARIDE 4'-KINASE-RELATED"/>
    <property type="match status" value="1"/>
</dbReference>
<dbReference type="AlphaFoldDB" id="A0A538SZP3"/>
<dbReference type="Pfam" id="PF01075">
    <property type="entry name" value="Glyco_transf_9"/>
    <property type="match status" value="1"/>
</dbReference>
<organism evidence="6 7">
    <name type="scientific">Eiseniibacteriota bacterium</name>
    <dbReference type="NCBI Taxonomy" id="2212470"/>
    <lineage>
        <taxon>Bacteria</taxon>
        <taxon>Candidatus Eiseniibacteriota</taxon>
    </lineage>
</organism>
<accession>A0A538SZP3</accession>
<evidence type="ECO:0000256" key="4">
    <source>
        <dbReference type="ARBA" id="ARBA00044042"/>
    </source>
</evidence>
<evidence type="ECO:0000313" key="7">
    <source>
        <dbReference type="Proteomes" id="UP000317716"/>
    </source>
</evidence>
<dbReference type="GO" id="GO:0008713">
    <property type="term" value="F:ADP-heptose-lipopolysaccharide heptosyltransferase activity"/>
    <property type="evidence" value="ECO:0007669"/>
    <property type="project" value="UniProtKB-EC"/>
</dbReference>
<dbReference type="CDD" id="cd03789">
    <property type="entry name" value="GT9_LPS_heptosyltransferase"/>
    <property type="match status" value="1"/>
</dbReference>
<dbReference type="GO" id="GO:0009244">
    <property type="term" value="P:lipopolysaccharide core region biosynthetic process"/>
    <property type="evidence" value="ECO:0007669"/>
    <property type="project" value="TreeGrafter"/>
</dbReference>
<evidence type="ECO:0000256" key="1">
    <source>
        <dbReference type="ARBA" id="ARBA00022676"/>
    </source>
</evidence>
<evidence type="ECO:0000313" key="6">
    <source>
        <dbReference type="EMBL" id="TMQ56843.1"/>
    </source>
</evidence>
<reference evidence="6 7" key="1">
    <citation type="journal article" date="2019" name="Nat. Microbiol.">
        <title>Mediterranean grassland soil C-N compound turnover is dependent on rainfall and depth, and is mediated by genomically divergent microorganisms.</title>
        <authorList>
            <person name="Diamond S."/>
            <person name="Andeer P.F."/>
            <person name="Li Z."/>
            <person name="Crits-Christoph A."/>
            <person name="Burstein D."/>
            <person name="Anantharaman K."/>
            <person name="Lane K.R."/>
            <person name="Thomas B.C."/>
            <person name="Pan C."/>
            <person name="Northen T.R."/>
            <person name="Banfield J.F."/>
        </authorList>
    </citation>
    <scope>NUCLEOTIDE SEQUENCE [LARGE SCALE GENOMIC DNA]</scope>
    <source>
        <strain evidence="6">WS_2</strain>
    </source>
</reference>
<dbReference type="EC" id="2.4.99.24" evidence="4"/>
<dbReference type="GO" id="GO:0005829">
    <property type="term" value="C:cytosol"/>
    <property type="evidence" value="ECO:0007669"/>
    <property type="project" value="TreeGrafter"/>
</dbReference>
<comment type="catalytic activity">
    <reaction evidence="5">
        <text>an L-alpha-D-Hep-(1-&gt;5)-[alpha-Kdo-(2-&gt;4)]-alpha-Kdo-(2-&gt;6)-lipid A + ADP-L-glycero-beta-D-manno-heptose = an L-alpha-D-Hep-(1-&gt;3)-L-alpha-D-Hep-(1-&gt;5)-[alpha-Kdo-(2-&gt;4)]-alpha-Kdo-(2-&gt;6)-lipid A + ADP + H(+)</text>
        <dbReference type="Rhea" id="RHEA:74071"/>
        <dbReference type="ChEBI" id="CHEBI:15378"/>
        <dbReference type="ChEBI" id="CHEBI:61506"/>
        <dbReference type="ChEBI" id="CHEBI:193068"/>
        <dbReference type="ChEBI" id="CHEBI:193069"/>
        <dbReference type="ChEBI" id="CHEBI:456216"/>
        <dbReference type="EC" id="2.4.99.24"/>
    </reaction>
</comment>
<gene>
    <name evidence="6" type="primary">waaF</name>
    <name evidence="6" type="ORF">E6K72_04290</name>
</gene>
<dbReference type="InterPro" id="IPR002201">
    <property type="entry name" value="Glyco_trans_9"/>
</dbReference>
<dbReference type="NCBIfam" id="TIGR02195">
    <property type="entry name" value="heptsyl_trn_II"/>
    <property type="match status" value="1"/>
</dbReference>
<comment type="similarity">
    <text evidence="3">Belongs to the glycosyltransferase 9 family.</text>
</comment>
<keyword evidence="2 6" id="KW-0808">Transferase</keyword>
<evidence type="ECO:0000256" key="2">
    <source>
        <dbReference type="ARBA" id="ARBA00022679"/>
    </source>
</evidence>
<sequence length="300" mass="31388">MERVLVRIPNWLGDALLARPLLHALRRAHPRASIRGVGPKPILELLASDPVADAWEGWPERSDARAALIARLRAWRPDAALVLPPSFSSAWFAWRAGARVRIGYGHEGRSLLLTGALPRPARGERHLSDEYLELGRILGVAACTPPALAVGSAAMEEARALLRARGLAGERIAIVGPGAIYGPAKRWESERFVALASALARDGFRVLACGAPSERALCAEVASRAGSGALALAGETGLALQAALCASAALAVCNDSGLAHLAAAVGTPTVVIFGSTSSAWSAPLGPRVRVVQRACREVAV</sequence>
<evidence type="ECO:0000256" key="3">
    <source>
        <dbReference type="ARBA" id="ARBA00043995"/>
    </source>
</evidence>
<dbReference type="EMBL" id="VBOS01000147">
    <property type="protein sequence ID" value="TMQ56843.1"/>
    <property type="molecule type" value="Genomic_DNA"/>
</dbReference>
<dbReference type="Gene3D" id="3.40.50.2000">
    <property type="entry name" value="Glycogen Phosphorylase B"/>
    <property type="match status" value="2"/>
</dbReference>
<dbReference type="InterPro" id="IPR011910">
    <property type="entry name" value="RfaF"/>
</dbReference>
<dbReference type="PANTHER" id="PTHR30160:SF7">
    <property type="entry name" value="ADP-HEPTOSE--LPS HEPTOSYLTRANSFERASE 2"/>
    <property type="match status" value="1"/>
</dbReference>
<keyword evidence="1" id="KW-0328">Glycosyltransferase</keyword>
<dbReference type="InterPro" id="IPR051199">
    <property type="entry name" value="LPS_LOS_Heptosyltrfase"/>
</dbReference>